<keyword evidence="6" id="KW-0064">Aspartyl protease</keyword>
<evidence type="ECO:0000256" key="12">
    <source>
        <dbReference type="ARBA" id="ARBA00022932"/>
    </source>
</evidence>
<evidence type="ECO:0000259" key="17">
    <source>
        <dbReference type="PROSITE" id="PS50013"/>
    </source>
</evidence>
<keyword evidence="5" id="KW-0479">Metal-binding</keyword>
<dbReference type="PANTHER" id="PTHR37984">
    <property type="entry name" value="PROTEIN CBG26694"/>
    <property type="match status" value="1"/>
</dbReference>
<organism evidence="20 21">
    <name type="scientific">Citrus x changshan-huyou</name>
    <dbReference type="NCBI Taxonomy" id="2935761"/>
    <lineage>
        <taxon>Eukaryota</taxon>
        <taxon>Viridiplantae</taxon>
        <taxon>Streptophyta</taxon>
        <taxon>Embryophyta</taxon>
        <taxon>Tracheophyta</taxon>
        <taxon>Spermatophyta</taxon>
        <taxon>Magnoliopsida</taxon>
        <taxon>eudicotyledons</taxon>
        <taxon>Gunneridae</taxon>
        <taxon>Pentapetalae</taxon>
        <taxon>rosids</taxon>
        <taxon>malvids</taxon>
        <taxon>Sapindales</taxon>
        <taxon>Rutaceae</taxon>
        <taxon>Aurantioideae</taxon>
        <taxon>Citrus</taxon>
    </lineage>
</organism>
<evidence type="ECO:0000256" key="5">
    <source>
        <dbReference type="ARBA" id="ARBA00022723"/>
    </source>
</evidence>
<keyword evidence="7" id="KW-0255">Endonuclease</keyword>
<feature type="region of interest" description="Disordered" evidence="16">
    <location>
        <begin position="43"/>
        <end position="82"/>
    </location>
</feature>
<dbReference type="FunFam" id="3.10.10.10:FF:000007">
    <property type="entry name" value="Retrovirus-related Pol polyprotein from transposon 17.6-like Protein"/>
    <property type="match status" value="1"/>
</dbReference>
<dbReference type="Proteomes" id="UP001428341">
    <property type="component" value="Unassembled WGS sequence"/>
</dbReference>
<dbReference type="FunFam" id="3.30.420.10:FF:000032">
    <property type="entry name" value="Retrovirus-related Pol polyprotein from transposon 297-like Protein"/>
    <property type="match status" value="1"/>
</dbReference>
<dbReference type="InterPro" id="IPR021109">
    <property type="entry name" value="Peptidase_aspartic_dom_sf"/>
</dbReference>
<keyword evidence="10" id="KW-0229">DNA integration</keyword>
<evidence type="ECO:0000256" key="13">
    <source>
        <dbReference type="ARBA" id="ARBA00023125"/>
    </source>
</evidence>
<keyword evidence="11" id="KW-0695">RNA-directed DNA polymerase</keyword>
<feature type="domain" description="Reverse transcriptase" evidence="18">
    <location>
        <begin position="587"/>
        <end position="766"/>
    </location>
</feature>
<evidence type="ECO:0000256" key="3">
    <source>
        <dbReference type="ARBA" id="ARBA00022695"/>
    </source>
</evidence>
<dbReference type="InterPro" id="IPR023780">
    <property type="entry name" value="Chromo_domain"/>
</dbReference>
<dbReference type="InterPro" id="IPR012337">
    <property type="entry name" value="RNaseH-like_sf"/>
</dbReference>
<dbReference type="Pfam" id="PF17919">
    <property type="entry name" value="RT_RNaseH_2"/>
    <property type="match status" value="1"/>
</dbReference>
<dbReference type="InterPro" id="IPR036397">
    <property type="entry name" value="RNaseH_sf"/>
</dbReference>
<feature type="domain" description="Integrase catalytic" evidence="19">
    <location>
        <begin position="1096"/>
        <end position="1260"/>
    </location>
</feature>
<evidence type="ECO:0000256" key="9">
    <source>
        <dbReference type="ARBA" id="ARBA00022842"/>
    </source>
</evidence>
<name>A0AAP0M100_9ROSI</name>
<dbReference type="Gene3D" id="2.40.50.40">
    <property type="match status" value="1"/>
</dbReference>
<keyword evidence="2" id="KW-0808">Transferase</keyword>
<dbReference type="Gene3D" id="2.40.70.10">
    <property type="entry name" value="Acid Proteases"/>
    <property type="match status" value="1"/>
</dbReference>
<evidence type="ECO:0000256" key="1">
    <source>
        <dbReference type="ARBA" id="ARBA00022670"/>
    </source>
</evidence>
<dbReference type="GO" id="GO:0015074">
    <property type="term" value="P:DNA integration"/>
    <property type="evidence" value="ECO:0007669"/>
    <property type="project" value="UniProtKB-KW"/>
</dbReference>
<reference evidence="20 21" key="1">
    <citation type="submission" date="2024-05" db="EMBL/GenBank/DDBJ databases">
        <title>Haplotype-resolved chromosome-level genome assembly of Huyou (Citrus changshanensis).</title>
        <authorList>
            <person name="Miao C."/>
            <person name="Chen W."/>
            <person name="Wu Y."/>
            <person name="Wang L."/>
            <person name="Zhao S."/>
            <person name="Grierson D."/>
            <person name="Xu C."/>
            <person name="Chen K."/>
        </authorList>
    </citation>
    <scope>NUCLEOTIDE SEQUENCE [LARGE SCALE GENOMIC DNA]</scope>
    <source>
        <strain evidence="20">01-14</strain>
        <tissue evidence="20">Leaf</tissue>
    </source>
</reference>
<dbReference type="InterPro" id="IPR056924">
    <property type="entry name" value="SH3_Tf2-1"/>
</dbReference>
<keyword evidence="4" id="KW-0540">Nuclease</keyword>
<dbReference type="PROSITE" id="PS50878">
    <property type="entry name" value="RT_POL"/>
    <property type="match status" value="1"/>
</dbReference>
<evidence type="ECO:0000256" key="11">
    <source>
        <dbReference type="ARBA" id="ARBA00022918"/>
    </source>
</evidence>
<dbReference type="InterPro" id="IPR041588">
    <property type="entry name" value="Integrase_H2C2"/>
</dbReference>
<dbReference type="SUPFAM" id="SSF50630">
    <property type="entry name" value="Acid proteases"/>
    <property type="match status" value="1"/>
</dbReference>
<dbReference type="InterPro" id="IPR050951">
    <property type="entry name" value="Retrovirus_Pol_polyprotein"/>
</dbReference>
<dbReference type="InterPro" id="IPR005162">
    <property type="entry name" value="Retrotrans_gag_dom"/>
</dbReference>
<comment type="caution">
    <text evidence="20">The sequence shown here is derived from an EMBL/GenBank/DDBJ whole genome shotgun (WGS) entry which is preliminary data.</text>
</comment>
<dbReference type="SUPFAM" id="SSF56672">
    <property type="entry name" value="DNA/RNA polymerases"/>
    <property type="match status" value="1"/>
</dbReference>
<dbReference type="Gene3D" id="1.10.340.70">
    <property type="match status" value="1"/>
</dbReference>
<evidence type="ECO:0000259" key="18">
    <source>
        <dbReference type="PROSITE" id="PS50878"/>
    </source>
</evidence>
<evidence type="ECO:0000313" key="20">
    <source>
        <dbReference type="EMBL" id="KAK9188544.1"/>
    </source>
</evidence>
<dbReference type="PANTHER" id="PTHR37984:SF5">
    <property type="entry name" value="PROTEIN NYNRIN-LIKE"/>
    <property type="match status" value="1"/>
</dbReference>
<dbReference type="Gene3D" id="3.30.70.270">
    <property type="match status" value="2"/>
</dbReference>
<dbReference type="FunFam" id="1.10.340.70:FF:000001">
    <property type="entry name" value="Retrovirus-related Pol polyprotein from transposon gypsy-like Protein"/>
    <property type="match status" value="1"/>
</dbReference>
<dbReference type="CDD" id="cd01647">
    <property type="entry name" value="RT_LTR"/>
    <property type="match status" value="1"/>
</dbReference>
<keyword evidence="12" id="KW-0239">DNA-directed DNA polymerase</keyword>
<keyword evidence="9" id="KW-0460">Magnesium</keyword>
<dbReference type="InterPro" id="IPR001584">
    <property type="entry name" value="Integrase_cat-core"/>
</dbReference>
<gene>
    <name evidence="20" type="ORF">WN944_019947</name>
</gene>
<dbReference type="CDD" id="cd09274">
    <property type="entry name" value="RNase_HI_RT_Ty3"/>
    <property type="match status" value="1"/>
</dbReference>
<evidence type="ECO:0000313" key="21">
    <source>
        <dbReference type="Proteomes" id="UP001428341"/>
    </source>
</evidence>
<evidence type="ECO:0000256" key="8">
    <source>
        <dbReference type="ARBA" id="ARBA00022801"/>
    </source>
</evidence>
<feature type="compositionally biased region" description="Low complexity" evidence="16">
    <location>
        <begin position="276"/>
        <end position="286"/>
    </location>
</feature>
<dbReference type="Pfam" id="PF17921">
    <property type="entry name" value="Integrase_H2C2"/>
    <property type="match status" value="1"/>
</dbReference>
<dbReference type="Gene3D" id="3.10.10.10">
    <property type="entry name" value="HIV Type 1 Reverse Transcriptase, subunit A, domain 1"/>
    <property type="match status" value="1"/>
</dbReference>
<evidence type="ECO:0000256" key="16">
    <source>
        <dbReference type="SAM" id="MobiDB-lite"/>
    </source>
</evidence>
<dbReference type="PROSITE" id="PS50994">
    <property type="entry name" value="INTEGRASE"/>
    <property type="match status" value="1"/>
</dbReference>
<dbReference type="GO" id="GO:0003887">
    <property type="term" value="F:DNA-directed DNA polymerase activity"/>
    <property type="evidence" value="ECO:0007669"/>
    <property type="project" value="UniProtKB-KW"/>
</dbReference>
<keyword evidence="13" id="KW-0238">DNA-binding</keyword>
<accession>A0AAP0M100</accession>
<dbReference type="GO" id="GO:0003677">
    <property type="term" value="F:DNA binding"/>
    <property type="evidence" value="ECO:0007669"/>
    <property type="project" value="UniProtKB-KW"/>
</dbReference>
<protein>
    <submittedName>
        <fullName evidence="20">Uncharacterized protein</fullName>
    </submittedName>
</protein>
<dbReference type="CDD" id="cd00303">
    <property type="entry name" value="retropepsin_like"/>
    <property type="match status" value="1"/>
</dbReference>
<keyword evidence="8" id="KW-0378">Hydrolase</keyword>
<dbReference type="InterPro" id="IPR041577">
    <property type="entry name" value="RT_RNaseH_2"/>
</dbReference>
<evidence type="ECO:0000256" key="7">
    <source>
        <dbReference type="ARBA" id="ARBA00022759"/>
    </source>
</evidence>
<dbReference type="EMBL" id="JBCGBO010000007">
    <property type="protein sequence ID" value="KAK9188544.1"/>
    <property type="molecule type" value="Genomic_DNA"/>
</dbReference>
<feature type="domain" description="Chromo" evidence="17">
    <location>
        <begin position="1405"/>
        <end position="1466"/>
    </location>
</feature>
<dbReference type="Pfam" id="PF24626">
    <property type="entry name" value="SH3_Tf2-1"/>
    <property type="match status" value="1"/>
</dbReference>
<dbReference type="InterPro" id="IPR000477">
    <property type="entry name" value="RT_dom"/>
</dbReference>
<sequence>MDTRGKTNAEFRSEVNEILARHESSFDLVNATLQTLLTELQSQRVSRNSNHPNTEINPFASGESSHQPARPDTQRSSSSLDQNHHHLKLSFPKFGGDDPIGWIYKAEQYFEFKHIASDQQVQLASFHLKGIALQWHRWLSKLKGPLDWEEFTRALLQRFGPTDYEDPSEALTRLKQTSTVEAYQEAFEQLSHRVDGIPDKFLMGCFIAGLKDEIRLDVKIKRPRTLTDAIGVARLIEERNNLQKKASSSFRPSTTTGVQRAVPNTSTGLLGPFPTSKINQSSSNSSIRFRRITNQEARERREKGLCYYCDEKFLPGHRCQSPQLFMIEDSPQHDCLETIEEVKQDTGESIPEISYHAIAGTEHPQTIRVLGKLKNKDIMVLVDGGSTHNFIDQSVVSKFGLPVVRDKRFQVMVANREKIECAERCLNLTITIQNHPIQADFYVLPVSACQAVLGVEWLATLGPINTDYSKLTMTFTQHGQTHTFRGMGRPELTALNEKELSYLYGTAFFLQVTAANKPNCPPEYPADINQLLTEYSHIFDPPIELPPKRPHDHRIPLQPNQDPISVRPYRYPYYQKAEIEKMVREFLDSGIIRPSTSPFSSPVLLVKKTDGGWRFCVDYRALNNITIKDKYPIPIIDELLDELHGATYFSKLDLRSGYHQVRVHEADIYKTSFRTHNGHYEFFVMPFGLTNAPSTFQSLMNDLLRPCLRKFVLVFFYDILVYSKTWADHIFHLKTVLQILSNNSLFAKKSKCCFGVLQVEYLGHLISLAGVAVDPKKIQTVLDWPIPSSTKAVRGFLGLAGYYRKFIRDFGGIAAPLTRLLTKEGFHWTSEAESAFTQLKHALTSPPVLRLPDFSQPFVVECDACGVGIGAILSQNDKPVAFFSEALKGSMLALSTYEKEMLAIVKAIRKWHPYLLGKPFIVCTDQKSLKYLMEQRITTLAQTRWLPKILGYDYTIQYKKGSENQGADALSRLAELEFSAISLPLADWWATLQNKVAHDPFYSQLSNSTQPLIQRDGVWYKHGQLYLSPASSLLQAILKEAHSSPIGGHFGYQKTLSRLKSNFYWPGMRAEIKKFIRHCEVCQRCKVDNLQPAGLLQPLPIPDRIWTSISMDFIDGLPTSQGYTVIMVVVDRLSKYAHFVALKHPYTTLTVAKVFMAQIVRLHGIPSSIISDRDKVFLSSFWKALFQLQRTKLCMSSSYHPQTDGQTEVVNRTLEQYLCCFTSEQPNKWLNWLPWAEYSYNTSVHTSTKISPFEAVYGIPPPTLLSYVLGTTHVHAVDETLRDRDSLLKDLRRNLVVAQNRMKTQADHHRREVVFTVGDYVYLKLQPYRQKSVAFRSSLKLAPRYFGPYRILERIGPVAYKLALPAGSQIHNVFHVSLLKKFVGHVPPAVMELPPVSEDTSTILPQPECVLDKRIIRKGAYRPKTEILVKWAGAPREDATWEDQRRFLKSYPKFILADKDHLRGEE</sequence>
<dbReference type="InterPro" id="IPR043128">
    <property type="entry name" value="Rev_trsase/Diguanyl_cyclase"/>
</dbReference>
<evidence type="ECO:0000256" key="10">
    <source>
        <dbReference type="ARBA" id="ARBA00022908"/>
    </source>
</evidence>
<dbReference type="Pfam" id="PF03732">
    <property type="entry name" value="Retrotrans_gag"/>
    <property type="match status" value="1"/>
</dbReference>
<feature type="compositionally biased region" description="Polar residues" evidence="16">
    <location>
        <begin position="244"/>
        <end position="268"/>
    </location>
</feature>
<keyword evidence="15" id="KW-0511">Multifunctional enzyme</keyword>
<proteinExistence type="predicted"/>
<keyword evidence="1" id="KW-0645">Protease</keyword>
<dbReference type="GO" id="GO:0046872">
    <property type="term" value="F:metal ion binding"/>
    <property type="evidence" value="ECO:0007669"/>
    <property type="project" value="UniProtKB-KW"/>
</dbReference>
<evidence type="ECO:0000256" key="4">
    <source>
        <dbReference type="ARBA" id="ARBA00022722"/>
    </source>
</evidence>
<evidence type="ECO:0000256" key="15">
    <source>
        <dbReference type="ARBA" id="ARBA00023268"/>
    </source>
</evidence>
<dbReference type="Pfam" id="PF00078">
    <property type="entry name" value="RVT_1"/>
    <property type="match status" value="1"/>
</dbReference>
<dbReference type="PROSITE" id="PS50013">
    <property type="entry name" value="CHROMO_2"/>
    <property type="match status" value="1"/>
</dbReference>
<dbReference type="GO" id="GO:0004190">
    <property type="term" value="F:aspartic-type endopeptidase activity"/>
    <property type="evidence" value="ECO:0007669"/>
    <property type="project" value="UniProtKB-KW"/>
</dbReference>
<dbReference type="GO" id="GO:0004519">
    <property type="term" value="F:endonuclease activity"/>
    <property type="evidence" value="ECO:0007669"/>
    <property type="project" value="UniProtKB-KW"/>
</dbReference>
<dbReference type="FunFam" id="3.30.70.270:FF:000020">
    <property type="entry name" value="Transposon Tf2-6 polyprotein-like Protein"/>
    <property type="match status" value="1"/>
</dbReference>
<keyword evidence="3" id="KW-0548">Nucleotidyltransferase</keyword>
<evidence type="ECO:0000256" key="6">
    <source>
        <dbReference type="ARBA" id="ARBA00022750"/>
    </source>
</evidence>
<feature type="region of interest" description="Disordered" evidence="16">
    <location>
        <begin position="244"/>
        <end position="286"/>
    </location>
</feature>
<dbReference type="SUPFAM" id="SSF53098">
    <property type="entry name" value="Ribonuclease H-like"/>
    <property type="match status" value="1"/>
</dbReference>
<evidence type="ECO:0000256" key="14">
    <source>
        <dbReference type="ARBA" id="ARBA00023172"/>
    </source>
</evidence>
<evidence type="ECO:0000256" key="2">
    <source>
        <dbReference type="ARBA" id="ARBA00022679"/>
    </source>
</evidence>
<feature type="compositionally biased region" description="Polar residues" evidence="16">
    <location>
        <begin position="44"/>
        <end position="67"/>
    </location>
</feature>
<dbReference type="Gene3D" id="3.30.420.10">
    <property type="entry name" value="Ribonuclease H-like superfamily/Ribonuclease H"/>
    <property type="match status" value="1"/>
</dbReference>
<dbReference type="Pfam" id="PF08284">
    <property type="entry name" value="RVP_2"/>
    <property type="match status" value="1"/>
</dbReference>
<dbReference type="Pfam" id="PF00385">
    <property type="entry name" value="Chromo"/>
    <property type="match status" value="1"/>
</dbReference>
<keyword evidence="21" id="KW-1185">Reference proteome</keyword>
<dbReference type="GO" id="GO:0006310">
    <property type="term" value="P:DNA recombination"/>
    <property type="evidence" value="ECO:0007669"/>
    <property type="project" value="UniProtKB-KW"/>
</dbReference>
<dbReference type="GO" id="GO:0006508">
    <property type="term" value="P:proteolysis"/>
    <property type="evidence" value="ECO:0007669"/>
    <property type="project" value="UniProtKB-KW"/>
</dbReference>
<dbReference type="InterPro" id="IPR016197">
    <property type="entry name" value="Chromo-like_dom_sf"/>
</dbReference>
<keyword evidence="14" id="KW-0233">DNA recombination</keyword>
<evidence type="ECO:0000259" key="19">
    <source>
        <dbReference type="PROSITE" id="PS50994"/>
    </source>
</evidence>
<dbReference type="GO" id="GO:0003964">
    <property type="term" value="F:RNA-directed DNA polymerase activity"/>
    <property type="evidence" value="ECO:0007669"/>
    <property type="project" value="UniProtKB-KW"/>
</dbReference>
<dbReference type="Gene3D" id="3.10.20.370">
    <property type="match status" value="1"/>
</dbReference>
<dbReference type="InterPro" id="IPR000953">
    <property type="entry name" value="Chromo/chromo_shadow_dom"/>
</dbReference>
<dbReference type="SUPFAM" id="SSF54160">
    <property type="entry name" value="Chromo domain-like"/>
    <property type="match status" value="1"/>
</dbReference>
<dbReference type="InterPro" id="IPR043502">
    <property type="entry name" value="DNA/RNA_pol_sf"/>
</dbReference>